<evidence type="ECO:0000313" key="4">
    <source>
        <dbReference type="Proteomes" id="UP000000657"/>
    </source>
</evidence>
<keyword evidence="4" id="KW-1185">Reference proteome</keyword>
<evidence type="ECO:0000313" key="3">
    <source>
        <dbReference type="EMBL" id="CAJ62261.1"/>
    </source>
</evidence>
<dbReference type="EC" id="1.1.1.100" evidence="3"/>
<gene>
    <name evidence="3" type="ordered locus">FRAAL3618</name>
</gene>
<reference evidence="3 4" key="1">
    <citation type="journal article" date="2007" name="Genome Res.">
        <title>Genome characteristics of facultatively symbiotic Frankia sp. strains reflect host range and host plant biogeography.</title>
        <authorList>
            <person name="Normand P."/>
            <person name="Lapierre P."/>
            <person name="Tisa L.S."/>
            <person name="Gogarten J.P."/>
            <person name="Alloisio N."/>
            <person name="Bagnarol E."/>
            <person name="Bassi C.A."/>
            <person name="Berry A.M."/>
            <person name="Bickhart D.M."/>
            <person name="Choisne N."/>
            <person name="Couloux A."/>
            <person name="Cournoyer B."/>
            <person name="Cruveiller S."/>
            <person name="Daubin V."/>
            <person name="Demange N."/>
            <person name="Francino M.P."/>
            <person name="Goltsman E."/>
            <person name="Huang Y."/>
            <person name="Kopp O.R."/>
            <person name="Labarre L."/>
            <person name="Lapidus A."/>
            <person name="Lavire C."/>
            <person name="Marechal J."/>
            <person name="Martinez M."/>
            <person name="Mastronunzio J.E."/>
            <person name="Mullin B.C."/>
            <person name="Niemann J."/>
            <person name="Pujic P."/>
            <person name="Rawnsley T."/>
            <person name="Rouy Z."/>
            <person name="Schenowitz C."/>
            <person name="Sellstedt A."/>
            <person name="Tavares F."/>
            <person name="Tomkins J.P."/>
            <person name="Vallenet D."/>
            <person name="Valverde C."/>
            <person name="Wall L.G."/>
            <person name="Wang Y."/>
            <person name="Medigue C."/>
            <person name="Benson D.R."/>
        </authorList>
    </citation>
    <scope>NUCLEOTIDE SEQUENCE [LARGE SCALE GENOMIC DNA]</scope>
    <source>
        <strain evidence="4">DSM 45986 / CECT 9034 / ACN14a</strain>
    </source>
</reference>
<dbReference type="PRINTS" id="PR00080">
    <property type="entry name" value="SDRFAMILY"/>
</dbReference>
<dbReference type="STRING" id="326424.FRAAL3618"/>
<dbReference type="HOGENOM" id="CLU_010194_1_3_11"/>
<dbReference type="InterPro" id="IPR002347">
    <property type="entry name" value="SDR_fam"/>
</dbReference>
<comment type="similarity">
    <text evidence="1">Belongs to the short-chain dehydrogenases/reductases (SDR) family.</text>
</comment>
<name>Q0RJQ1_FRAAA</name>
<dbReference type="CDD" id="cd05233">
    <property type="entry name" value="SDR_c"/>
    <property type="match status" value="1"/>
</dbReference>
<dbReference type="InterPro" id="IPR036291">
    <property type="entry name" value="NAD(P)-bd_dom_sf"/>
</dbReference>
<protein>
    <submittedName>
        <fullName evidence="3">3-oxacyl-ACP reductase (Partial)</fullName>
        <ecNumber evidence="3">1.1.1.100</ecNumber>
    </submittedName>
</protein>
<sequence length="187" mass="19433">MCDLRSPLSVQTAVGDLPEVVDVLVNNAGARGVGLTGSDLTAVAERWTADFHNNVLVAVLLTTALSDRLRSPGGRVVTVSSLAAIRGNGSYGAAKAMLHGWNLALASELGPRGVTANVVVPGFVAGTEFFGADVDDDERKRRAAQTLVNRVGEPLDVATAIRYLALPEAGYVTGQFLHVNGGALLGR</sequence>
<accession>Q0RJQ1</accession>
<dbReference type="GO" id="GO:0004316">
    <property type="term" value="F:3-oxoacyl-[acyl-carrier-protein] reductase (NADPH) activity"/>
    <property type="evidence" value="ECO:0007669"/>
    <property type="project" value="UniProtKB-EC"/>
</dbReference>
<dbReference type="AlphaFoldDB" id="Q0RJQ1"/>
<dbReference type="EMBL" id="CT573213">
    <property type="protein sequence ID" value="CAJ62261.1"/>
    <property type="molecule type" value="Genomic_DNA"/>
</dbReference>
<dbReference type="eggNOG" id="COG1028">
    <property type="taxonomic scope" value="Bacteria"/>
</dbReference>
<dbReference type="KEGG" id="fal:FRAAL3618"/>
<dbReference type="Gene3D" id="3.40.50.720">
    <property type="entry name" value="NAD(P)-binding Rossmann-like Domain"/>
    <property type="match status" value="1"/>
</dbReference>
<dbReference type="Proteomes" id="UP000000657">
    <property type="component" value="Chromosome"/>
</dbReference>
<proteinExistence type="inferred from homology"/>
<keyword evidence="2 3" id="KW-0560">Oxidoreductase</keyword>
<organism evidence="3 4">
    <name type="scientific">Frankia alni (strain DSM 45986 / CECT 9034 / ACN14a)</name>
    <dbReference type="NCBI Taxonomy" id="326424"/>
    <lineage>
        <taxon>Bacteria</taxon>
        <taxon>Bacillati</taxon>
        <taxon>Actinomycetota</taxon>
        <taxon>Actinomycetes</taxon>
        <taxon>Frankiales</taxon>
        <taxon>Frankiaceae</taxon>
        <taxon>Frankia</taxon>
    </lineage>
</organism>
<dbReference type="Pfam" id="PF13561">
    <property type="entry name" value="adh_short_C2"/>
    <property type="match status" value="1"/>
</dbReference>
<dbReference type="PRINTS" id="PR00081">
    <property type="entry name" value="GDHRDH"/>
</dbReference>
<evidence type="ECO:0000256" key="1">
    <source>
        <dbReference type="ARBA" id="ARBA00006484"/>
    </source>
</evidence>
<dbReference type="PANTHER" id="PTHR42760">
    <property type="entry name" value="SHORT-CHAIN DEHYDROGENASES/REDUCTASES FAMILY MEMBER"/>
    <property type="match status" value="1"/>
</dbReference>
<evidence type="ECO:0000256" key="2">
    <source>
        <dbReference type="ARBA" id="ARBA00023002"/>
    </source>
</evidence>
<dbReference type="PANTHER" id="PTHR42760:SF133">
    <property type="entry name" value="3-OXOACYL-[ACYL-CARRIER-PROTEIN] REDUCTASE"/>
    <property type="match status" value="1"/>
</dbReference>
<dbReference type="SUPFAM" id="SSF51735">
    <property type="entry name" value="NAD(P)-binding Rossmann-fold domains"/>
    <property type="match status" value="1"/>
</dbReference>